<dbReference type="EMBL" id="BJNQ01000018">
    <property type="protein sequence ID" value="GEC76331.1"/>
    <property type="molecule type" value="Genomic_DNA"/>
</dbReference>
<dbReference type="InterPro" id="IPR049457">
    <property type="entry name" value="Emfourin"/>
</dbReference>
<protein>
    <submittedName>
        <fullName evidence="1">Uncharacterized protein</fullName>
    </submittedName>
</protein>
<sequence length="103" mass="11368">MEMSESPPPTDAQVAIAVVRTGGIAGIRRQWRVEAAPDDAVHWIDLIDRCPWDQETDAGSGADRFVWSIRARTPSECRERELPDSALDGPWRALVEAVRAASV</sequence>
<evidence type="ECO:0000313" key="2">
    <source>
        <dbReference type="Proteomes" id="UP000317410"/>
    </source>
</evidence>
<gene>
    <name evidence="1" type="ORF">MLI01_24760</name>
</gene>
<proteinExistence type="predicted"/>
<reference evidence="1 2" key="1">
    <citation type="submission" date="2019-06" db="EMBL/GenBank/DDBJ databases">
        <title>Whole genome shotgun sequence of Microbacterium liquefaciens NBRC 15037.</title>
        <authorList>
            <person name="Hosoyama A."/>
            <person name="Uohara A."/>
            <person name="Ohji S."/>
            <person name="Ichikawa N."/>
        </authorList>
    </citation>
    <scope>NUCLEOTIDE SEQUENCE [LARGE SCALE GENOMIC DNA]</scope>
    <source>
        <strain evidence="1 2">NBRC 15037</strain>
    </source>
</reference>
<name>A0A4Y4B6Y8_MICMQ</name>
<dbReference type="AlphaFoldDB" id="A0A4Y4B6Y8"/>
<accession>A0A4Y4B6Y8</accession>
<organism evidence="1 2">
    <name type="scientific">Microbacterium maritypicum</name>
    <name type="common">Microbacterium liquefaciens</name>
    <dbReference type="NCBI Taxonomy" id="33918"/>
    <lineage>
        <taxon>Bacteria</taxon>
        <taxon>Bacillati</taxon>
        <taxon>Actinomycetota</taxon>
        <taxon>Actinomycetes</taxon>
        <taxon>Micrococcales</taxon>
        <taxon>Microbacteriaceae</taxon>
        <taxon>Microbacterium</taxon>
    </lineage>
</organism>
<evidence type="ECO:0000313" key="1">
    <source>
        <dbReference type="EMBL" id="GEC76331.1"/>
    </source>
</evidence>
<dbReference type="Pfam" id="PF20242">
    <property type="entry name" value="Emfourin"/>
    <property type="match status" value="1"/>
</dbReference>
<comment type="caution">
    <text evidence="1">The sequence shown here is derived from an EMBL/GenBank/DDBJ whole genome shotgun (WGS) entry which is preliminary data.</text>
</comment>
<dbReference type="Proteomes" id="UP000317410">
    <property type="component" value="Unassembled WGS sequence"/>
</dbReference>